<keyword evidence="10" id="KW-0811">Translocation</keyword>
<name>A0A388K4N9_CHABU</name>
<keyword evidence="3" id="KW-0813">Transport</keyword>
<dbReference type="Gramene" id="GBG65028">
    <property type="protein sequence ID" value="GBG65028"/>
    <property type="gene ID" value="CBR_g49097"/>
</dbReference>
<reference evidence="15 16" key="1">
    <citation type="journal article" date="2018" name="Cell">
        <title>The Chara Genome: Secondary Complexity and Implications for Plant Terrestrialization.</title>
        <authorList>
            <person name="Nishiyama T."/>
            <person name="Sakayama H."/>
            <person name="Vries J.D."/>
            <person name="Buschmann H."/>
            <person name="Saint-Marcoux D."/>
            <person name="Ullrich K.K."/>
            <person name="Haas F.B."/>
            <person name="Vanderstraeten L."/>
            <person name="Becker D."/>
            <person name="Lang D."/>
            <person name="Vosolsobe S."/>
            <person name="Rombauts S."/>
            <person name="Wilhelmsson P.K.I."/>
            <person name="Janitza P."/>
            <person name="Kern R."/>
            <person name="Heyl A."/>
            <person name="Rumpler F."/>
            <person name="Villalobos L.I.A.C."/>
            <person name="Clay J.M."/>
            <person name="Skokan R."/>
            <person name="Toyoda A."/>
            <person name="Suzuki Y."/>
            <person name="Kagoshima H."/>
            <person name="Schijlen E."/>
            <person name="Tajeshwar N."/>
            <person name="Catarino B."/>
            <person name="Hetherington A.J."/>
            <person name="Saltykova A."/>
            <person name="Bonnot C."/>
            <person name="Breuninger H."/>
            <person name="Symeonidi A."/>
            <person name="Radhakrishnan G.V."/>
            <person name="Van Nieuwerburgh F."/>
            <person name="Deforce D."/>
            <person name="Chang C."/>
            <person name="Karol K.G."/>
            <person name="Hedrich R."/>
            <person name="Ulvskov P."/>
            <person name="Glockner G."/>
            <person name="Delwiche C.F."/>
            <person name="Petrasek J."/>
            <person name="Van de Peer Y."/>
            <person name="Friml J."/>
            <person name="Beilby M."/>
            <person name="Dolan L."/>
            <person name="Kohara Y."/>
            <person name="Sugano S."/>
            <person name="Fujiyama A."/>
            <person name="Delaux P.-M."/>
            <person name="Quint M."/>
            <person name="TheiBen G."/>
            <person name="Hagemann M."/>
            <person name="Harholt J."/>
            <person name="Dunand C."/>
            <person name="Zachgo S."/>
            <person name="Langdale J."/>
            <person name="Maumus F."/>
            <person name="Straeten D.V.D."/>
            <person name="Gould S.B."/>
            <person name="Rensing S.A."/>
        </authorList>
    </citation>
    <scope>NUCLEOTIDE SEQUENCE [LARGE SCALE GENOMIC DNA]</scope>
    <source>
        <strain evidence="15 16">S276</strain>
    </source>
</reference>
<comment type="caution">
    <text evidence="15">The sequence shown here is derived from an EMBL/GenBank/DDBJ whole genome shotgun (WGS) entry which is preliminary data.</text>
</comment>
<evidence type="ECO:0000256" key="5">
    <source>
        <dbReference type="ARBA" id="ARBA00022640"/>
    </source>
</evidence>
<dbReference type="Gene3D" id="1.20.5.3310">
    <property type="match status" value="1"/>
</dbReference>
<gene>
    <name evidence="15" type="ORF">CBR_g49097</name>
</gene>
<sequence>MVTSVGAISSAMAATARTCQVTLQQHVLTHASLAGVKSDVSGSSSGGGTRHSILFRHVSSGKEDLRRGKCGTHMREAAWSGRLSERNRAGAGVRSDNGLRFCAVYAISSWIGQTHLGASSLSSFGSSWAQLVKLTKVVEDAARRVARRRTGRRGDRGQGGGFALSVQASVFGVGAPEALVIGVVALLVFGPKGLAEVARNLGKTLRSFQPTIQELRQVSNEFKNALEQEIGWDDVQDPNVPPAAGRVRPVPYESESTTAGGIGADTRPAAAGPTYTASQSSGMGGGGGVGAAAGLGGGDQGAITVTEEMKAASAREAWRISAPPTGGQQDGPAT</sequence>
<evidence type="ECO:0000256" key="14">
    <source>
        <dbReference type="SAM" id="MobiDB-lite"/>
    </source>
</evidence>
<comment type="function">
    <text evidence="13">Part of the twin-arginine translocation (Tat) system that transports large folded proteins containing a characteristic twin-arginine motif in their signal peptide across the thylakoid membrane. Involved in delta pH-dependent protein transport required for chloroplast development, especially thylakoid membrane formation. TATC and TATB mediate precursor recognition, whereas TATA facilitates translocation.</text>
</comment>
<protein>
    <submittedName>
        <fullName evidence="15">Uncharacterized protein</fullName>
    </submittedName>
</protein>
<keyword evidence="6" id="KW-0812">Transmembrane</keyword>
<organism evidence="15 16">
    <name type="scientific">Chara braunii</name>
    <name type="common">Braun's stonewort</name>
    <dbReference type="NCBI Taxonomy" id="69332"/>
    <lineage>
        <taxon>Eukaryota</taxon>
        <taxon>Viridiplantae</taxon>
        <taxon>Streptophyta</taxon>
        <taxon>Charophyceae</taxon>
        <taxon>Charales</taxon>
        <taxon>Characeae</taxon>
        <taxon>Chara</taxon>
    </lineage>
</organism>
<accession>A0A388K4N9</accession>
<feature type="region of interest" description="Disordered" evidence="14">
    <location>
        <begin position="233"/>
        <end position="284"/>
    </location>
</feature>
<evidence type="ECO:0000256" key="11">
    <source>
        <dbReference type="ARBA" id="ARBA00023078"/>
    </source>
</evidence>
<evidence type="ECO:0000256" key="3">
    <source>
        <dbReference type="ARBA" id="ARBA00022448"/>
    </source>
</evidence>
<evidence type="ECO:0000256" key="1">
    <source>
        <dbReference type="ARBA" id="ARBA00004167"/>
    </source>
</evidence>
<dbReference type="GO" id="GO:0009535">
    <property type="term" value="C:chloroplast thylakoid membrane"/>
    <property type="evidence" value="ECO:0007669"/>
    <property type="project" value="UniProtKB-SubCell"/>
</dbReference>
<dbReference type="InterPro" id="IPR003369">
    <property type="entry name" value="TatA/B/E"/>
</dbReference>
<evidence type="ECO:0000256" key="9">
    <source>
        <dbReference type="ARBA" id="ARBA00022989"/>
    </source>
</evidence>
<evidence type="ECO:0000256" key="4">
    <source>
        <dbReference type="ARBA" id="ARBA00022528"/>
    </source>
</evidence>
<dbReference type="OrthoDB" id="2017985at2759"/>
<evidence type="ECO:0000313" key="16">
    <source>
        <dbReference type="Proteomes" id="UP000265515"/>
    </source>
</evidence>
<dbReference type="PANTHER" id="PTHR33162">
    <property type="entry name" value="SEC-INDEPENDENT PROTEIN TRANSLOCASE PROTEIN TATA, CHLOROPLASTIC"/>
    <property type="match status" value="1"/>
</dbReference>
<keyword evidence="7" id="KW-0653">Protein transport</keyword>
<evidence type="ECO:0000256" key="13">
    <source>
        <dbReference type="ARBA" id="ARBA00025340"/>
    </source>
</evidence>
<keyword evidence="11" id="KW-0793">Thylakoid</keyword>
<dbReference type="FunFam" id="1.20.5.3310:FF:000003">
    <property type="entry name" value="Sec-independent protein translocase protein TATB, chloroplastic"/>
    <property type="match status" value="1"/>
</dbReference>
<dbReference type="PANTHER" id="PTHR33162:SF3">
    <property type="entry name" value="SEC-INDEPENDENT PROTEIN TRANSLOCASE PROTEIN TATB, CHLOROPLASTIC"/>
    <property type="match status" value="1"/>
</dbReference>
<evidence type="ECO:0000256" key="2">
    <source>
        <dbReference type="ARBA" id="ARBA00004334"/>
    </source>
</evidence>
<dbReference type="Pfam" id="PF02416">
    <property type="entry name" value="TatA_B_E"/>
    <property type="match status" value="1"/>
</dbReference>
<dbReference type="STRING" id="69332.A0A388K4N9"/>
<dbReference type="GO" id="GO:0006886">
    <property type="term" value="P:intracellular protein transport"/>
    <property type="evidence" value="ECO:0007669"/>
    <property type="project" value="UniProtKB-ARBA"/>
</dbReference>
<keyword evidence="8" id="KW-0809">Transit peptide</keyword>
<keyword evidence="16" id="KW-1185">Reference proteome</keyword>
<comment type="subcellular location">
    <subcellularLocation>
        <location evidence="1">Membrane</location>
        <topology evidence="1">Single-pass membrane protein</topology>
    </subcellularLocation>
    <subcellularLocation>
        <location evidence="2">Plastid</location>
        <location evidence="2">Chloroplast thylakoid membrane</location>
    </subcellularLocation>
</comment>
<keyword evidence="5" id="KW-0934">Plastid</keyword>
<feature type="region of interest" description="Disordered" evidence="14">
    <location>
        <begin position="314"/>
        <end position="334"/>
    </location>
</feature>
<evidence type="ECO:0000256" key="8">
    <source>
        <dbReference type="ARBA" id="ARBA00022946"/>
    </source>
</evidence>
<evidence type="ECO:0000313" key="15">
    <source>
        <dbReference type="EMBL" id="GBG65028.1"/>
    </source>
</evidence>
<keyword evidence="4" id="KW-0150">Chloroplast</keyword>
<keyword evidence="12" id="KW-0472">Membrane</keyword>
<keyword evidence="9" id="KW-1133">Transmembrane helix</keyword>
<dbReference type="Proteomes" id="UP000265515">
    <property type="component" value="Unassembled WGS sequence"/>
</dbReference>
<proteinExistence type="predicted"/>
<dbReference type="EMBL" id="BFEA01000057">
    <property type="protein sequence ID" value="GBG65028.1"/>
    <property type="molecule type" value="Genomic_DNA"/>
</dbReference>
<evidence type="ECO:0000256" key="10">
    <source>
        <dbReference type="ARBA" id="ARBA00023010"/>
    </source>
</evidence>
<feature type="compositionally biased region" description="Low complexity" evidence="14">
    <location>
        <begin position="242"/>
        <end position="251"/>
    </location>
</feature>
<dbReference type="AlphaFoldDB" id="A0A388K4N9"/>
<evidence type="ECO:0000256" key="12">
    <source>
        <dbReference type="ARBA" id="ARBA00023136"/>
    </source>
</evidence>
<evidence type="ECO:0000256" key="7">
    <source>
        <dbReference type="ARBA" id="ARBA00022927"/>
    </source>
</evidence>
<evidence type="ECO:0000256" key="6">
    <source>
        <dbReference type="ARBA" id="ARBA00022692"/>
    </source>
</evidence>